<dbReference type="PROSITE" id="PS51257">
    <property type="entry name" value="PROKAR_LIPOPROTEIN"/>
    <property type="match status" value="1"/>
</dbReference>
<dbReference type="EMBL" id="AKGD01000004">
    <property type="protein sequence ID" value="EIT67569.1"/>
    <property type="molecule type" value="Genomic_DNA"/>
</dbReference>
<accession>I7Z717</accession>
<dbReference type="InterPro" id="IPR051012">
    <property type="entry name" value="CellSynth/LPSAsmb/PSIAsmb"/>
</dbReference>
<keyword evidence="1" id="KW-0677">Repeat</keyword>
<dbReference type="PANTHER" id="PTHR45586:SF1">
    <property type="entry name" value="LIPOPOLYSACCHARIDE ASSEMBLY PROTEIN B"/>
    <property type="match status" value="1"/>
</dbReference>
<gene>
    <name evidence="4" type="ORF">WQQ_40040</name>
</gene>
<keyword evidence="3" id="KW-0732">Signal</keyword>
<name>I7Z717_9GAMM</name>
<dbReference type="PATRIC" id="fig|1172194.4.peg.3888"/>
<dbReference type="AlphaFoldDB" id="I7Z717"/>
<dbReference type="Pfam" id="PF14559">
    <property type="entry name" value="TPR_19"/>
    <property type="match status" value="1"/>
</dbReference>
<evidence type="ECO:0000256" key="1">
    <source>
        <dbReference type="ARBA" id="ARBA00022737"/>
    </source>
</evidence>
<evidence type="ECO:0000256" key="3">
    <source>
        <dbReference type="SAM" id="SignalP"/>
    </source>
</evidence>
<keyword evidence="2" id="KW-0802">TPR repeat</keyword>
<dbReference type="InterPro" id="IPR011990">
    <property type="entry name" value="TPR-like_helical_dom_sf"/>
</dbReference>
<dbReference type="Proteomes" id="UP000003704">
    <property type="component" value="Unassembled WGS sequence"/>
</dbReference>
<proteinExistence type="predicted"/>
<feature type="signal peptide" evidence="3">
    <location>
        <begin position="1"/>
        <end position="20"/>
    </location>
</feature>
<dbReference type="SUPFAM" id="SSF48452">
    <property type="entry name" value="TPR-like"/>
    <property type="match status" value="4"/>
</dbReference>
<evidence type="ECO:0000313" key="4">
    <source>
        <dbReference type="EMBL" id="EIT67569.1"/>
    </source>
</evidence>
<evidence type="ECO:0000256" key="2">
    <source>
        <dbReference type="ARBA" id="ARBA00022803"/>
    </source>
</evidence>
<dbReference type="STRING" id="1172194.WQQ_40040"/>
<evidence type="ECO:0000313" key="5">
    <source>
        <dbReference type="Proteomes" id="UP000003704"/>
    </source>
</evidence>
<dbReference type="Gene3D" id="1.25.40.10">
    <property type="entry name" value="Tetratricopeptide repeat domain"/>
    <property type="match status" value="5"/>
</dbReference>
<protein>
    <recommendedName>
        <fullName evidence="6">Outer membrane lipoprotein BamD-like domain-containing protein</fullName>
    </recommendedName>
</protein>
<reference evidence="4 5" key="1">
    <citation type="journal article" date="2012" name="J. Bacteriol.">
        <title>Genome Sequence of n-Alkane-Degrading Hydrocarboniphaga effusa Strain AP103T (ATCC BAA-332T).</title>
        <authorList>
            <person name="Chang H.K."/>
            <person name="Zylstra G.J."/>
            <person name="Chae J.C."/>
        </authorList>
    </citation>
    <scope>NUCLEOTIDE SEQUENCE [LARGE SCALE GENOMIC DNA]</scope>
    <source>
        <strain evidence="4 5">AP103</strain>
    </source>
</reference>
<feature type="chain" id="PRO_5003712607" description="Outer membrane lipoprotein BamD-like domain-containing protein" evidence="3">
    <location>
        <begin position="21"/>
        <end position="948"/>
    </location>
</feature>
<dbReference type="PANTHER" id="PTHR45586">
    <property type="entry name" value="TPR REPEAT-CONTAINING PROTEIN PA4667"/>
    <property type="match status" value="1"/>
</dbReference>
<comment type="caution">
    <text evidence="4">The sequence shown here is derived from an EMBL/GenBank/DDBJ whole genome shotgun (WGS) entry which is preliminary data.</text>
</comment>
<dbReference type="Pfam" id="PF13432">
    <property type="entry name" value="TPR_16"/>
    <property type="match status" value="1"/>
</dbReference>
<evidence type="ECO:0008006" key="6">
    <source>
        <dbReference type="Google" id="ProtNLM"/>
    </source>
</evidence>
<organism evidence="4 5">
    <name type="scientific">Hydrocarboniphaga effusa AP103</name>
    <dbReference type="NCBI Taxonomy" id="1172194"/>
    <lineage>
        <taxon>Bacteria</taxon>
        <taxon>Pseudomonadati</taxon>
        <taxon>Pseudomonadota</taxon>
        <taxon>Gammaproteobacteria</taxon>
        <taxon>Nevskiales</taxon>
        <taxon>Nevskiaceae</taxon>
        <taxon>Hydrocarboniphaga</taxon>
    </lineage>
</organism>
<keyword evidence="5" id="KW-1185">Reference proteome</keyword>
<sequence>MRLRPLLSVSAHPLIGAASAALLLSACGGTPAVVKDAAPSIRETIKKEQPAAQKLHIQRSDPVAPDPDKAIANYKKLLELAPDDATRAEAMRRMADLQVQTDDLKGGGDDSAAQLAKSMGTYEQLLKERPGDPNNDRVLYQLARAQQNSGDTDGAIKTLAKLNSEFPQSKLGGDAHFRRAELLFVRERFTEAEGEYRIVMDLREATPFYEPAQYKYGWSLYRQAKYDAAIGNFFEVLDRELPPGELKDSEAAVSAAKKGKSDLVKDSLRVVSLSLAAQGGGVAANEYFQKHGDARFFPLVYDALGKLLLERERYTDAAEAFAAFTQRYPTHALAPVFQSQVITAYEQGGFRDLVIREKERYATVYDPQAAYWSGRPATEAVLTELRKHMEDLARHYHALAQSDKAKRQGDFLVAAKWYQRILEVFPTDPKAPEINMLFADALLDGGKTQQAAEQYARTAYDYKPHPKTADAALASFQAYEKHAKEVPAAQRPAALRLAVDSGVKLADRFEYHPEKLKVLTQAAEDLYELKALDEAIGVAQRVLTNKPSATSDLQRIAYSVIGDSQFAQKRYPEAEAAFASELKLTAANAPQRREVSDQLAASIYKQGEEARAAGNLRGAVGHFLRLGEVVPDAGIRPNAEYDAASSLVDMEDWPTAAKTLENFRTRFPSNNLVPDVDKKLAMSYQKDNKPAQAAGAYARIAQRQTESPQVRQEAAWLTATLYDEAKLPAQSGPAYQSYVGAFPRPLDRSMQARNRLVEIARDGRNSEQELFWLREIVNADAAAGGERTDATRALAAKSSLEIGRLSAAQAKTLRITLPIEKSLPAKQKAVEAAIQSFNRAGTYGFADVTTAATYELGVLQLDFAKSLNDSERPRNLSGLELEQYNLLLEEQAFPFEEKAIEAHESNLRRIPQGIYDEWVAKSYKALAQIAPGKYAKREQGEEIYETLR</sequence>